<gene>
    <name evidence="32" type="primary">LOC115203673</name>
</gene>
<comment type="cofactor">
    <cofactor evidence="1">
        <name>Mn(2+)</name>
        <dbReference type="ChEBI" id="CHEBI:29035"/>
    </cofactor>
</comment>
<comment type="catalytic activity">
    <reaction evidence="26">
        <text>hexadecanoyl-CoA + H2O = S-hexadecanoyl-4'-phosphopantetheine + adenosine 3',5'-bisphosphate + 2 H(+)</text>
        <dbReference type="Rhea" id="RHEA:50032"/>
        <dbReference type="ChEBI" id="CHEBI:15377"/>
        <dbReference type="ChEBI" id="CHEBI:15378"/>
        <dbReference type="ChEBI" id="CHEBI:57379"/>
        <dbReference type="ChEBI" id="CHEBI:58343"/>
        <dbReference type="ChEBI" id="CHEBI:132018"/>
    </reaction>
    <physiologicalReaction direction="left-to-right" evidence="26">
        <dbReference type="Rhea" id="RHEA:50033"/>
    </physiologicalReaction>
</comment>
<evidence type="ECO:0000256" key="26">
    <source>
        <dbReference type="ARBA" id="ARBA00048828"/>
    </source>
</evidence>
<comment type="catalytic activity">
    <reaction evidence="10">
        <text>CoA + H2O = (R)-4'-phosphopantetheine + adenosine 3',5'-bisphosphate + 2 H(+)</text>
        <dbReference type="Rhea" id="RHEA:64988"/>
        <dbReference type="ChEBI" id="CHEBI:15377"/>
        <dbReference type="ChEBI" id="CHEBI:15378"/>
        <dbReference type="ChEBI" id="CHEBI:57287"/>
        <dbReference type="ChEBI" id="CHEBI:58343"/>
        <dbReference type="ChEBI" id="CHEBI:61723"/>
        <dbReference type="EC" id="3.6.1.77"/>
    </reaction>
    <physiologicalReaction direction="left-to-right" evidence="10">
        <dbReference type="Rhea" id="RHEA:64989"/>
    </physiologicalReaction>
</comment>
<evidence type="ECO:0000256" key="1">
    <source>
        <dbReference type="ARBA" id="ARBA00001936"/>
    </source>
</evidence>
<evidence type="ECO:0000256" key="29">
    <source>
        <dbReference type="ARBA" id="ARBA00049284"/>
    </source>
</evidence>
<evidence type="ECO:0000256" key="12">
    <source>
        <dbReference type="ARBA" id="ARBA00045809"/>
    </source>
</evidence>
<keyword evidence="4" id="KW-0479">Metal-binding</keyword>
<evidence type="ECO:0000256" key="30">
    <source>
        <dbReference type="ARBA" id="ARBA00049403"/>
    </source>
</evidence>
<evidence type="ECO:0000256" key="18">
    <source>
        <dbReference type="ARBA" id="ARBA00047584"/>
    </source>
</evidence>
<evidence type="ECO:0000256" key="14">
    <source>
        <dbReference type="ARBA" id="ARBA00047369"/>
    </source>
</evidence>
<dbReference type="InterPro" id="IPR015797">
    <property type="entry name" value="NUDIX_hydrolase-like_dom_sf"/>
</dbReference>
<dbReference type="PANTHER" id="PTHR12318">
    <property type="entry name" value="TESTOSTERONE-REGULATED PROTEIN RP2"/>
    <property type="match status" value="1"/>
</dbReference>
<dbReference type="GeneID" id="115203673"/>
<evidence type="ECO:0000256" key="10">
    <source>
        <dbReference type="ARBA" id="ARBA00044908"/>
    </source>
</evidence>
<evidence type="ECO:0000256" key="27">
    <source>
        <dbReference type="ARBA" id="ARBA00048882"/>
    </source>
</evidence>
<evidence type="ECO:0000256" key="2">
    <source>
        <dbReference type="ARBA" id="ARBA00001946"/>
    </source>
</evidence>
<evidence type="ECO:0000256" key="4">
    <source>
        <dbReference type="ARBA" id="ARBA00022723"/>
    </source>
</evidence>
<comment type="catalytic activity">
    <reaction evidence="20">
        <text>(9Z,12Z)-octadecadienoyl-CoA + H2O = S-(9Z,12Z-octadecadienoyl)-4'-phosphopantetheine + adenosine 3',5'-bisphosphate + 2 H(+)</text>
        <dbReference type="Rhea" id="RHEA:67536"/>
        <dbReference type="ChEBI" id="CHEBI:15377"/>
        <dbReference type="ChEBI" id="CHEBI:15378"/>
        <dbReference type="ChEBI" id="CHEBI:57383"/>
        <dbReference type="ChEBI" id="CHEBI:58343"/>
        <dbReference type="ChEBI" id="CHEBI:172387"/>
    </reaction>
    <physiologicalReaction direction="left-to-right" evidence="20">
        <dbReference type="Rhea" id="RHEA:67537"/>
    </physiologicalReaction>
</comment>
<dbReference type="CTD" id="390916"/>
<keyword evidence="7" id="KW-0464">Manganese</keyword>
<dbReference type="RefSeq" id="XP_029624457.1">
    <property type="nucleotide sequence ID" value="XM_029768597.1"/>
</dbReference>
<accession>A0A674C2X3</accession>
<evidence type="ECO:0000256" key="25">
    <source>
        <dbReference type="ARBA" id="ARBA00048667"/>
    </source>
</evidence>
<evidence type="ECO:0000256" key="8">
    <source>
        <dbReference type="ARBA" id="ARBA00026208"/>
    </source>
</evidence>
<dbReference type="KEGG" id="stru:115203673"/>
<evidence type="ECO:0000256" key="22">
    <source>
        <dbReference type="ARBA" id="ARBA00048360"/>
    </source>
</evidence>
<sequence>MNTALRHWKEAATVILAAGTRHKLPVDSLTRCVDKGTSTPEISGHPNLPDRFSFDYEVLLLKRSGTSGFMPNAYVFPGGIVDPSDFSSQWLDLFKSFRSSLNFGLGFVKQPPKTRPPIFSTDRKKLGSPVPGDVALRICAVRETFEESGVLLVVSKEEESILLNNNIENNRYSPSELTRITDLCDESELAKWRVLVNENPSNFIRMCRELECLPNIWALHEWGNWLTPTGVYGKQRRYDTAFYICCLQETPPHTLQDQKEIVHFKWSTPSEILHSYQAREMWIAPPQFYDLSRMCRFPSLQDLHSFSRQRASEGCEQWLPVRMVSDSCYISLLPGDELYPEEGSGQMDVTLNTDQSLDEIHQGRSALHRIVALDPYTAAAVVTITPKYKHLLPFTRSILRTSSQL</sequence>
<evidence type="ECO:0000256" key="6">
    <source>
        <dbReference type="ARBA" id="ARBA00022842"/>
    </source>
</evidence>
<comment type="catalytic activity">
    <reaction evidence="29">
        <text>butanoyl-CoA + H2O = S-butanoyl-4'-phosphopantetheine + adenosine 3',5'-bisphosphate + 2 H(+)</text>
        <dbReference type="Rhea" id="RHEA:49976"/>
        <dbReference type="ChEBI" id="CHEBI:15377"/>
        <dbReference type="ChEBI" id="CHEBI:15378"/>
        <dbReference type="ChEBI" id="CHEBI:57371"/>
        <dbReference type="ChEBI" id="CHEBI:58343"/>
        <dbReference type="ChEBI" id="CHEBI:132011"/>
    </reaction>
    <physiologicalReaction direction="left-to-right" evidence="29">
        <dbReference type="Rhea" id="RHEA:49977"/>
    </physiologicalReaction>
</comment>
<evidence type="ECO:0000256" key="17">
    <source>
        <dbReference type="ARBA" id="ARBA00047511"/>
    </source>
</evidence>
<comment type="catalytic activity">
    <reaction evidence="24">
        <text>succinyl-CoA + H2O = succinyl-4'-phosphopantetheine + adenosine 3',5'-bisphosphate + 2 H(+)</text>
        <dbReference type="Rhea" id="RHEA:67472"/>
        <dbReference type="ChEBI" id="CHEBI:15377"/>
        <dbReference type="ChEBI" id="CHEBI:15378"/>
        <dbReference type="ChEBI" id="CHEBI:57292"/>
        <dbReference type="ChEBI" id="CHEBI:58343"/>
        <dbReference type="ChEBI" id="CHEBI:172364"/>
    </reaction>
    <physiologicalReaction direction="left-to-right" evidence="24">
        <dbReference type="Rhea" id="RHEA:67473"/>
    </physiologicalReaction>
</comment>
<name>A0A674C2X3_SALTR</name>
<comment type="catalytic activity">
    <reaction evidence="18">
        <text>4,8-dimethylnonanoyl-CoA + H2O = S-(4,8-dimethylnonanoyl)-4'-phosphopantetheine + adenosine 3',5'-bisphosphate + 2 H(+)</text>
        <dbReference type="Rhea" id="RHEA:67524"/>
        <dbReference type="ChEBI" id="CHEBI:15377"/>
        <dbReference type="ChEBI" id="CHEBI:15378"/>
        <dbReference type="ChEBI" id="CHEBI:58343"/>
        <dbReference type="ChEBI" id="CHEBI:77061"/>
        <dbReference type="ChEBI" id="CHEBI:172385"/>
    </reaction>
    <physiologicalReaction direction="left-to-right" evidence="18">
        <dbReference type="Rhea" id="RHEA:67525"/>
    </physiologicalReaction>
</comment>
<comment type="catalytic activity">
    <reaction evidence="27">
        <text>an acyl-CoA + H2O = an acyl-4'-phosphopantetheine + adenosine 3',5'-bisphosphate + 2 H(+)</text>
        <dbReference type="Rhea" id="RHEA:50044"/>
        <dbReference type="ChEBI" id="CHEBI:15377"/>
        <dbReference type="ChEBI" id="CHEBI:15378"/>
        <dbReference type="ChEBI" id="CHEBI:58342"/>
        <dbReference type="ChEBI" id="CHEBI:58343"/>
        <dbReference type="ChEBI" id="CHEBI:132023"/>
    </reaction>
    <physiologicalReaction direction="left-to-right" evidence="27">
        <dbReference type="Rhea" id="RHEA:50045"/>
    </physiologicalReaction>
</comment>
<comment type="catalytic activity">
    <reaction evidence="22">
        <text>(9Z,12Z,15Z)-octadecatrienoyl-CoA + H2O = S-(9Z,12Z,15Z-octadecatrienoyl)-4'-phosphopantetheine + adenosine 3',5'-bisphosphate + 2 H(+)</text>
        <dbReference type="Rhea" id="RHEA:67532"/>
        <dbReference type="ChEBI" id="CHEBI:15377"/>
        <dbReference type="ChEBI" id="CHEBI:15378"/>
        <dbReference type="ChEBI" id="CHEBI:58343"/>
        <dbReference type="ChEBI" id="CHEBI:74034"/>
        <dbReference type="ChEBI" id="CHEBI:172386"/>
    </reaction>
    <physiologicalReaction direction="left-to-right" evidence="22">
        <dbReference type="Rhea" id="RHEA:67533"/>
    </physiologicalReaction>
</comment>
<evidence type="ECO:0000313" key="32">
    <source>
        <dbReference type="Ensembl" id="ENSSTUP00000078080.1"/>
    </source>
</evidence>
<feature type="domain" description="Nudix hydrolase" evidence="31">
    <location>
        <begin position="37"/>
        <end position="289"/>
    </location>
</feature>
<dbReference type="Gene3D" id="3.90.79.10">
    <property type="entry name" value="Nucleoside Triphosphate Pyrophosphohydrolase"/>
    <property type="match status" value="1"/>
</dbReference>
<comment type="catalytic activity">
    <reaction evidence="17">
        <text>(6Z)-octenoyl-CoA + H2O = S-(6Z-octenoyl)-4'-phosphopantetheine + adenosine 3',5'-bisphosphate + 2 H(+)</text>
        <dbReference type="Rhea" id="RHEA:67528"/>
        <dbReference type="ChEBI" id="CHEBI:15377"/>
        <dbReference type="ChEBI" id="CHEBI:15378"/>
        <dbReference type="ChEBI" id="CHEBI:58343"/>
        <dbReference type="ChEBI" id="CHEBI:172383"/>
        <dbReference type="ChEBI" id="CHEBI:172384"/>
    </reaction>
    <physiologicalReaction direction="left-to-right" evidence="17">
        <dbReference type="Rhea" id="RHEA:67529"/>
    </physiologicalReaction>
</comment>
<dbReference type="InterPro" id="IPR039121">
    <property type="entry name" value="NUDT19"/>
</dbReference>
<evidence type="ECO:0000256" key="24">
    <source>
        <dbReference type="ARBA" id="ARBA00048624"/>
    </source>
</evidence>
<dbReference type="Ensembl" id="ENSSTUT00000083149.1">
    <property type="protein sequence ID" value="ENSSTUP00000078080.1"/>
    <property type="gene ID" value="ENSSTUG00000034444.1"/>
</dbReference>
<evidence type="ECO:0000256" key="23">
    <source>
        <dbReference type="ARBA" id="ARBA00048413"/>
    </source>
</evidence>
<comment type="catalytic activity">
    <reaction evidence="23">
        <text>(9Z)-tetradecenoyl-CoA + H2O = S-(9Z-tetradecenoyl)-4'-phosphopantetheine + adenosine 3',5'-bisphosphate + 2 H(+)</text>
        <dbReference type="Rhea" id="RHEA:67544"/>
        <dbReference type="ChEBI" id="CHEBI:15377"/>
        <dbReference type="ChEBI" id="CHEBI:15378"/>
        <dbReference type="ChEBI" id="CHEBI:58343"/>
        <dbReference type="ChEBI" id="CHEBI:65060"/>
        <dbReference type="ChEBI" id="CHEBI:172389"/>
    </reaction>
    <physiologicalReaction direction="left-to-right" evidence="23">
        <dbReference type="Rhea" id="RHEA:67545"/>
    </physiologicalReaction>
</comment>
<evidence type="ECO:0000256" key="7">
    <source>
        <dbReference type="ARBA" id="ARBA00023211"/>
    </source>
</evidence>
<dbReference type="FunCoup" id="A0A674C2X3">
    <property type="interactions" value="167"/>
</dbReference>
<evidence type="ECO:0000259" key="31">
    <source>
        <dbReference type="PROSITE" id="PS51462"/>
    </source>
</evidence>
<keyword evidence="33" id="KW-1185">Reference proteome</keyword>
<evidence type="ECO:0000256" key="15">
    <source>
        <dbReference type="ARBA" id="ARBA00047403"/>
    </source>
</evidence>
<evidence type="ECO:0000256" key="11">
    <source>
        <dbReference type="ARBA" id="ARBA00044967"/>
    </source>
</evidence>
<proteinExistence type="inferred from homology"/>
<organism evidence="32 33">
    <name type="scientific">Salmo trutta</name>
    <name type="common">Brown trout</name>
    <dbReference type="NCBI Taxonomy" id="8032"/>
    <lineage>
        <taxon>Eukaryota</taxon>
        <taxon>Metazoa</taxon>
        <taxon>Chordata</taxon>
        <taxon>Craniata</taxon>
        <taxon>Vertebrata</taxon>
        <taxon>Euteleostomi</taxon>
        <taxon>Actinopterygii</taxon>
        <taxon>Neopterygii</taxon>
        <taxon>Teleostei</taxon>
        <taxon>Protacanthopterygii</taxon>
        <taxon>Salmoniformes</taxon>
        <taxon>Salmonidae</taxon>
        <taxon>Salmoninae</taxon>
        <taxon>Salmo</taxon>
    </lineage>
</organism>
<dbReference type="CDD" id="cd18870">
    <property type="entry name" value="NUDIX_AcylCoAdiphos_Nudt19"/>
    <property type="match status" value="1"/>
</dbReference>
<comment type="catalytic activity">
    <reaction evidence="14">
        <text>malonyl-CoA + H2O = malonyl-4'-phosphopantetheine + adenosine 3',5'-bisphosphate + 2 H(+)</text>
        <dbReference type="Rhea" id="RHEA:67468"/>
        <dbReference type="ChEBI" id="CHEBI:15377"/>
        <dbReference type="ChEBI" id="CHEBI:15378"/>
        <dbReference type="ChEBI" id="CHEBI:57384"/>
        <dbReference type="ChEBI" id="CHEBI:58343"/>
        <dbReference type="ChEBI" id="CHEBI:172363"/>
    </reaction>
    <physiologicalReaction direction="left-to-right" evidence="14">
        <dbReference type="Rhea" id="RHEA:67469"/>
    </physiologicalReaction>
</comment>
<comment type="function">
    <text evidence="12">Fatty acyl-coenzyme A (CoA) diphosphatase that hydrolyzes fatty acyl-CoA to yield acyl-4'-phosphopantetheine and adenosine 3',5'-bisphosphate. Mediates the hydrolysis of a wide range of CoA esters, including choloyl-CoA and branched-chain fatty-acyl-CoA esters and at low substrate concentrations medium and long-chain fatty-acyl-CoA esters are the primary substrates. Highest activity seen with medium-chain acyl-CoA esters and higher rates of activity seen with the unsaturated acyl-CoA esters compared with the saturated esters. Exhibits decapping activity towards dpCoA-capped RNAs in vitro.</text>
</comment>
<comment type="catalytic activity">
    <reaction evidence="30">
        <text>(9Z)-hexadecenoyl-CoA + H2O = S-(9Z-hexadecenoyl)-4'-phosphopantetheine + adenosine 3',5'-bisphosphate + 2 H(+)</text>
        <dbReference type="Rhea" id="RHEA:67540"/>
        <dbReference type="ChEBI" id="CHEBI:15377"/>
        <dbReference type="ChEBI" id="CHEBI:15378"/>
        <dbReference type="ChEBI" id="CHEBI:58343"/>
        <dbReference type="ChEBI" id="CHEBI:61540"/>
        <dbReference type="ChEBI" id="CHEBI:172388"/>
    </reaction>
    <physiologicalReaction direction="left-to-right" evidence="30">
        <dbReference type="Rhea" id="RHEA:67541"/>
    </physiologicalReaction>
</comment>
<dbReference type="AlphaFoldDB" id="A0A674C2X3"/>
<dbReference type="Proteomes" id="UP000472277">
    <property type="component" value="Chromosome 12"/>
</dbReference>
<dbReference type="InterPro" id="IPR000086">
    <property type="entry name" value="NUDIX_hydrolase_dom"/>
</dbReference>
<reference evidence="32" key="1">
    <citation type="submission" date="2025-08" db="UniProtKB">
        <authorList>
            <consortium name="Ensembl"/>
        </authorList>
    </citation>
    <scope>IDENTIFICATION</scope>
</reference>
<comment type="catalytic activity">
    <reaction evidence="15">
        <text>tetradecanoyl-CoA + H2O = tetradecanoyl-4'-phosphopantetheine + adenosine 3',5'-bisphosphate + 2 H(+)</text>
        <dbReference type="Rhea" id="RHEA:50028"/>
        <dbReference type="ChEBI" id="CHEBI:15377"/>
        <dbReference type="ChEBI" id="CHEBI:15378"/>
        <dbReference type="ChEBI" id="CHEBI:57385"/>
        <dbReference type="ChEBI" id="CHEBI:58343"/>
        <dbReference type="ChEBI" id="CHEBI:132017"/>
    </reaction>
    <physiologicalReaction direction="left-to-right" evidence="15">
        <dbReference type="Rhea" id="RHEA:50029"/>
    </physiologicalReaction>
</comment>
<comment type="catalytic activity">
    <reaction evidence="19">
        <text>propanoyl-CoA + H2O = propanoyl-4'-phosphopantetheine + adenosine 3',5'-bisphosphate + 2 H(+)</text>
        <dbReference type="Rhea" id="RHEA:67464"/>
        <dbReference type="ChEBI" id="CHEBI:15377"/>
        <dbReference type="ChEBI" id="CHEBI:15378"/>
        <dbReference type="ChEBI" id="CHEBI:57392"/>
        <dbReference type="ChEBI" id="CHEBI:58343"/>
        <dbReference type="ChEBI" id="CHEBI:172362"/>
    </reaction>
    <physiologicalReaction direction="left-to-right" evidence="19">
        <dbReference type="Rhea" id="RHEA:67465"/>
    </physiologicalReaction>
</comment>
<dbReference type="PROSITE" id="PS51462">
    <property type="entry name" value="NUDIX"/>
    <property type="match status" value="1"/>
</dbReference>
<dbReference type="OrthoDB" id="1695362at2759"/>
<dbReference type="SUPFAM" id="SSF55811">
    <property type="entry name" value="Nudix"/>
    <property type="match status" value="1"/>
</dbReference>
<comment type="catalytic activity">
    <reaction evidence="21">
        <text>dodecanoyl-CoA + H2O = S-dodecanoyl-4'-phosphopantetheine + adenosine 3',5'-bisphosphate + 2 H(+)</text>
        <dbReference type="Rhea" id="RHEA:50024"/>
        <dbReference type="ChEBI" id="CHEBI:15377"/>
        <dbReference type="ChEBI" id="CHEBI:15378"/>
        <dbReference type="ChEBI" id="CHEBI:57375"/>
        <dbReference type="ChEBI" id="CHEBI:58343"/>
        <dbReference type="ChEBI" id="CHEBI:132015"/>
    </reaction>
    <physiologicalReaction direction="left-to-right" evidence="21">
        <dbReference type="Rhea" id="RHEA:50025"/>
    </physiologicalReaction>
</comment>
<dbReference type="GO" id="GO:0046872">
    <property type="term" value="F:metal ion binding"/>
    <property type="evidence" value="ECO:0007669"/>
    <property type="project" value="UniProtKB-KW"/>
</dbReference>
<reference evidence="32" key="2">
    <citation type="submission" date="2025-09" db="UniProtKB">
        <authorList>
            <consortium name="Ensembl"/>
        </authorList>
    </citation>
    <scope>IDENTIFICATION</scope>
</reference>
<evidence type="ECO:0000256" key="28">
    <source>
        <dbReference type="ARBA" id="ARBA00048961"/>
    </source>
</evidence>
<evidence type="ECO:0000256" key="5">
    <source>
        <dbReference type="ARBA" id="ARBA00022801"/>
    </source>
</evidence>
<comment type="catalytic activity">
    <reaction evidence="16">
        <text>hexanoyl-CoA + H2O = hexanoyl-4'-phosphopantetheine + adenosine 3',5'-bisphosphate + 2 H(+)</text>
        <dbReference type="Rhea" id="RHEA:49980"/>
        <dbReference type="ChEBI" id="CHEBI:15377"/>
        <dbReference type="ChEBI" id="CHEBI:15378"/>
        <dbReference type="ChEBI" id="CHEBI:58343"/>
        <dbReference type="ChEBI" id="CHEBI:62620"/>
        <dbReference type="ChEBI" id="CHEBI:132012"/>
    </reaction>
    <physiologicalReaction direction="left-to-right" evidence="16">
        <dbReference type="Rhea" id="RHEA:49981"/>
    </physiologicalReaction>
</comment>
<evidence type="ECO:0000256" key="20">
    <source>
        <dbReference type="ARBA" id="ARBA00047708"/>
    </source>
</evidence>
<dbReference type="PANTHER" id="PTHR12318:SF0">
    <property type="entry name" value="ACYL-COENZYME A DIPHOSPHATASE NUDT19"/>
    <property type="match status" value="1"/>
</dbReference>
<evidence type="ECO:0000313" key="33">
    <source>
        <dbReference type="Proteomes" id="UP000472277"/>
    </source>
</evidence>
<protein>
    <recommendedName>
        <fullName evidence="8">Acyl-coenzyme A diphosphatase NUDT19</fullName>
        <ecNumber evidence="11">3.6.1.77</ecNumber>
    </recommendedName>
    <alternativeName>
        <fullName evidence="9">Nucleoside diphosphate-linked moiety X motif 19</fullName>
    </alternativeName>
</protein>
<evidence type="ECO:0000256" key="21">
    <source>
        <dbReference type="ARBA" id="ARBA00047757"/>
    </source>
</evidence>
<evidence type="ECO:0000256" key="16">
    <source>
        <dbReference type="ARBA" id="ARBA00047466"/>
    </source>
</evidence>
<keyword evidence="6" id="KW-0460">Magnesium</keyword>
<dbReference type="GO" id="GO:0005739">
    <property type="term" value="C:mitochondrion"/>
    <property type="evidence" value="ECO:0007669"/>
    <property type="project" value="TreeGrafter"/>
</dbReference>
<keyword evidence="5" id="KW-0378">Hydrolase</keyword>
<comment type="cofactor">
    <cofactor evidence="2">
        <name>Mg(2+)</name>
        <dbReference type="ChEBI" id="CHEBI:18420"/>
    </cofactor>
</comment>
<evidence type="ECO:0000256" key="9">
    <source>
        <dbReference type="ARBA" id="ARBA00031193"/>
    </source>
</evidence>
<dbReference type="GO" id="GO:0010945">
    <property type="term" value="F:coenzyme A diphosphatase activity"/>
    <property type="evidence" value="ECO:0007669"/>
    <property type="project" value="UniProtKB-EC"/>
</dbReference>
<dbReference type="GeneTree" id="ENSGT00420000029858"/>
<comment type="catalytic activity">
    <reaction evidence="28">
        <text>choloyl-CoA + H2O = S-choloyl-4'-phosphopantetheine + adenosine 3',5'-bisphosphate + 2 H(+)</text>
        <dbReference type="Rhea" id="RHEA:50036"/>
        <dbReference type="ChEBI" id="CHEBI:15377"/>
        <dbReference type="ChEBI" id="CHEBI:15378"/>
        <dbReference type="ChEBI" id="CHEBI:57373"/>
        <dbReference type="ChEBI" id="CHEBI:58343"/>
        <dbReference type="ChEBI" id="CHEBI:132020"/>
    </reaction>
    <physiologicalReaction direction="left-to-right" evidence="28">
        <dbReference type="Rhea" id="RHEA:50037"/>
    </physiologicalReaction>
</comment>
<comment type="similarity">
    <text evidence="3">Belongs to the Nudix hydrolase family.</text>
</comment>
<dbReference type="InParanoid" id="A0A674C2X3"/>
<comment type="catalytic activity">
    <reaction evidence="25">
        <text>a 5'-end CoA-ribonucleoside in mRNA + H2O = a 5'-end phospho-adenosine-phospho-ribonucleoside in mRNA + (R)-4'-phosphopantetheine + 2 H(+)</text>
        <dbReference type="Rhea" id="RHEA:67592"/>
        <dbReference type="Rhea" id="RHEA-COMP:15719"/>
        <dbReference type="Rhea" id="RHEA-COMP:17276"/>
        <dbReference type="ChEBI" id="CHEBI:15377"/>
        <dbReference type="ChEBI" id="CHEBI:15378"/>
        <dbReference type="ChEBI" id="CHEBI:61723"/>
        <dbReference type="ChEBI" id="CHEBI:144051"/>
        <dbReference type="ChEBI" id="CHEBI:172371"/>
    </reaction>
    <physiologicalReaction direction="left-to-right" evidence="25">
        <dbReference type="Rhea" id="RHEA:67593"/>
    </physiologicalReaction>
</comment>
<dbReference type="OMA" id="GFMPSAH"/>
<evidence type="ECO:0000256" key="3">
    <source>
        <dbReference type="ARBA" id="ARBA00005582"/>
    </source>
</evidence>
<dbReference type="EC" id="3.6.1.77" evidence="11"/>
<evidence type="ECO:0000256" key="13">
    <source>
        <dbReference type="ARBA" id="ARBA00047289"/>
    </source>
</evidence>
<comment type="catalytic activity">
    <reaction evidence="13">
        <text>octanoyl-CoA + H2O = S-octanoyl-4'-phosphopantetheine + adenosine 3',5'-bisphosphate + 2 H(+)</text>
        <dbReference type="Rhea" id="RHEA:50016"/>
        <dbReference type="ChEBI" id="CHEBI:15377"/>
        <dbReference type="ChEBI" id="CHEBI:15378"/>
        <dbReference type="ChEBI" id="CHEBI:57386"/>
        <dbReference type="ChEBI" id="CHEBI:58343"/>
        <dbReference type="ChEBI" id="CHEBI:132013"/>
    </reaction>
    <physiologicalReaction direction="left-to-right" evidence="13">
        <dbReference type="Rhea" id="RHEA:50017"/>
    </physiologicalReaction>
</comment>
<evidence type="ECO:0000256" key="19">
    <source>
        <dbReference type="ARBA" id="ARBA00047666"/>
    </source>
</evidence>